<dbReference type="Pfam" id="PF20117">
    <property type="entry name" value="DUF6507"/>
    <property type="match status" value="1"/>
</dbReference>
<accession>A0ABP7KB36</accession>
<name>A0ABP7KB36_9MICO</name>
<evidence type="ECO:0008006" key="3">
    <source>
        <dbReference type="Google" id="ProtNLM"/>
    </source>
</evidence>
<organism evidence="1 2">
    <name type="scientific">Leifsonia kafniensis</name>
    <dbReference type="NCBI Taxonomy" id="475957"/>
    <lineage>
        <taxon>Bacteria</taxon>
        <taxon>Bacillati</taxon>
        <taxon>Actinomycetota</taxon>
        <taxon>Actinomycetes</taxon>
        <taxon>Micrococcales</taxon>
        <taxon>Microbacteriaceae</taxon>
        <taxon>Leifsonia</taxon>
    </lineage>
</organism>
<evidence type="ECO:0000313" key="1">
    <source>
        <dbReference type="EMBL" id="GAA3871524.1"/>
    </source>
</evidence>
<protein>
    <recommendedName>
        <fullName evidence="3">ESX-1 secretion-associated protein</fullName>
    </recommendedName>
</protein>
<gene>
    <name evidence="1" type="ORF">GCM10022381_13270</name>
</gene>
<reference evidence="2" key="1">
    <citation type="journal article" date="2019" name="Int. J. Syst. Evol. Microbiol.">
        <title>The Global Catalogue of Microorganisms (GCM) 10K type strain sequencing project: providing services to taxonomists for standard genome sequencing and annotation.</title>
        <authorList>
            <consortium name="The Broad Institute Genomics Platform"/>
            <consortium name="The Broad Institute Genome Sequencing Center for Infectious Disease"/>
            <person name="Wu L."/>
            <person name="Ma J."/>
        </authorList>
    </citation>
    <scope>NUCLEOTIDE SEQUENCE [LARGE SCALE GENOMIC DNA]</scope>
    <source>
        <strain evidence="2">JCM 17021</strain>
    </source>
</reference>
<dbReference type="EMBL" id="BAABCN010000002">
    <property type="protein sequence ID" value="GAA3871524.1"/>
    <property type="molecule type" value="Genomic_DNA"/>
</dbReference>
<dbReference type="Proteomes" id="UP001501803">
    <property type="component" value="Unassembled WGS sequence"/>
</dbReference>
<dbReference type="RefSeq" id="WP_345063687.1">
    <property type="nucleotide sequence ID" value="NZ_BAABCN010000002.1"/>
</dbReference>
<sequence length="114" mass="11297">MSKWSIDTSAVFGVLSDVRTTSDALGTAFGSVSAAQEELMGGLPGLPGVAEAVAGVLSSEASRFTNVGNRITAGVLGASSAAASYTNADEKMAADAQRAAVAASASGDFSFFNV</sequence>
<proteinExistence type="predicted"/>
<dbReference type="InterPro" id="IPR045436">
    <property type="entry name" value="DUF6507"/>
</dbReference>
<evidence type="ECO:0000313" key="2">
    <source>
        <dbReference type="Proteomes" id="UP001501803"/>
    </source>
</evidence>
<keyword evidence="2" id="KW-1185">Reference proteome</keyword>
<comment type="caution">
    <text evidence="1">The sequence shown here is derived from an EMBL/GenBank/DDBJ whole genome shotgun (WGS) entry which is preliminary data.</text>
</comment>